<feature type="compositionally biased region" description="Basic and acidic residues" evidence="1">
    <location>
        <begin position="35"/>
        <end position="44"/>
    </location>
</feature>
<dbReference type="STRING" id="685588.A0A067TJG6"/>
<protein>
    <submittedName>
        <fullName evidence="2">Uncharacterized protein</fullName>
    </submittedName>
</protein>
<accession>A0A067TJG6</accession>
<feature type="compositionally biased region" description="Basic and acidic residues" evidence="1">
    <location>
        <begin position="1"/>
        <end position="14"/>
    </location>
</feature>
<feature type="region of interest" description="Disordered" evidence="1">
    <location>
        <begin position="1"/>
        <end position="92"/>
    </location>
</feature>
<feature type="compositionally biased region" description="Low complexity" evidence="1">
    <location>
        <begin position="58"/>
        <end position="79"/>
    </location>
</feature>
<evidence type="ECO:0000313" key="3">
    <source>
        <dbReference type="Proteomes" id="UP000027222"/>
    </source>
</evidence>
<dbReference type="EMBL" id="KL142372">
    <property type="protein sequence ID" value="KDR80054.1"/>
    <property type="molecule type" value="Genomic_DNA"/>
</dbReference>
<gene>
    <name evidence="2" type="ORF">GALMADRAFT_265248</name>
</gene>
<dbReference type="HOGENOM" id="CLU_1482173_0_0_1"/>
<keyword evidence="3" id="KW-1185">Reference proteome</keyword>
<dbReference type="Proteomes" id="UP000027222">
    <property type="component" value="Unassembled WGS sequence"/>
</dbReference>
<dbReference type="AlphaFoldDB" id="A0A067TJG6"/>
<proteinExistence type="predicted"/>
<sequence length="183" mass="20389">MPISKHTTEFERRPTLPSIHTLNLPSLSRSSHRNVKYETHDNLRRTPTNAMHHERQVSTSSSHTSISRNTSPSPSPLSDVDSDGETTPQTKFRLVPCPLEVAEAIIVVSDEPITSQRPNYAPQQGKGQSILIVGPSVQRFRNPQRPLAKGSRIHPYRIVRGPKTSDLRRSSVVSITAFSPNTQ</sequence>
<dbReference type="OrthoDB" id="3267542at2759"/>
<reference evidence="3" key="1">
    <citation type="journal article" date="2014" name="Proc. Natl. Acad. Sci. U.S.A.">
        <title>Extensive sampling of basidiomycete genomes demonstrates inadequacy of the white-rot/brown-rot paradigm for wood decay fungi.</title>
        <authorList>
            <person name="Riley R."/>
            <person name="Salamov A.A."/>
            <person name="Brown D.W."/>
            <person name="Nagy L.G."/>
            <person name="Floudas D."/>
            <person name="Held B.W."/>
            <person name="Levasseur A."/>
            <person name="Lombard V."/>
            <person name="Morin E."/>
            <person name="Otillar R."/>
            <person name="Lindquist E.A."/>
            <person name="Sun H."/>
            <person name="LaButti K.M."/>
            <person name="Schmutz J."/>
            <person name="Jabbour D."/>
            <person name="Luo H."/>
            <person name="Baker S.E."/>
            <person name="Pisabarro A.G."/>
            <person name="Walton J.D."/>
            <person name="Blanchette R.A."/>
            <person name="Henrissat B."/>
            <person name="Martin F."/>
            <person name="Cullen D."/>
            <person name="Hibbett D.S."/>
            <person name="Grigoriev I.V."/>
        </authorList>
    </citation>
    <scope>NUCLEOTIDE SEQUENCE [LARGE SCALE GENOMIC DNA]</scope>
    <source>
        <strain evidence="3">CBS 339.88</strain>
    </source>
</reference>
<evidence type="ECO:0000313" key="2">
    <source>
        <dbReference type="EMBL" id="KDR80054.1"/>
    </source>
</evidence>
<name>A0A067TJG6_GALM3</name>
<feature type="compositionally biased region" description="Polar residues" evidence="1">
    <location>
        <begin position="18"/>
        <end position="29"/>
    </location>
</feature>
<organism evidence="2 3">
    <name type="scientific">Galerina marginata (strain CBS 339.88)</name>
    <dbReference type="NCBI Taxonomy" id="685588"/>
    <lineage>
        <taxon>Eukaryota</taxon>
        <taxon>Fungi</taxon>
        <taxon>Dikarya</taxon>
        <taxon>Basidiomycota</taxon>
        <taxon>Agaricomycotina</taxon>
        <taxon>Agaricomycetes</taxon>
        <taxon>Agaricomycetidae</taxon>
        <taxon>Agaricales</taxon>
        <taxon>Agaricineae</taxon>
        <taxon>Strophariaceae</taxon>
        <taxon>Galerina</taxon>
    </lineage>
</organism>
<evidence type="ECO:0000256" key="1">
    <source>
        <dbReference type="SAM" id="MobiDB-lite"/>
    </source>
</evidence>